<evidence type="ECO:0000256" key="11">
    <source>
        <dbReference type="ARBA" id="ARBA00044881"/>
    </source>
</evidence>
<evidence type="ECO:0000256" key="5">
    <source>
        <dbReference type="ARBA" id="ARBA00022692"/>
    </source>
</evidence>
<evidence type="ECO:0000256" key="17">
    <source>
        <dbReference type="ARBA" id="ARBA00044900"/>
    </source>
</evidence>
<evidence type="ECO:0000256" key="13">
    <source>
        <dbReference type="ARBA" id="ARBA00044891"/>
    </source>
</evidence>
<evidence type="ECO:0000256" key="25">
    <source>
        <dbReference type="ARBA" id="ARBA00046376"/>
    </source>
</evidence>
<evidence type="ECO:0000256" key="15">
    <source>
        <dbReference type="ARBA" id="ARBA00044898"/>
    </source>
</evidence>
<dbReference type="GO" id="GO:0005765">
    <property type="term" value="C:lysosomal membrane"/>
    <property type="evidence" value="ECO:0007669"/>
    <property type="project" value="UniProtKB-SubCell"/>
</dbReference>
<evidence type="ECO:0000256" key="12">
    <source>
        <dbReference type="ARBA" id="ARBA00044884"/>
    </source>
</evidence>
<comment type="catalytic activity">
    <reaction evidence="20">
        <text>L-alanyl-L-lysine(out) = L-alanyl-L-lysine(in)</text>
        <dbReference type="Rhea" id="RHEA:79415"/>
        <dbReference type="ChEBI" id="CHEBI:192470"/>
    </reaction>
</comment>
<comment type="similarity">
    <text evidence="3">Belongs to the major facilitator superfamily.</text>
</comment>
<comment type="catalytic activity">
    <reaction evidence="14">
        <text>L-alpha-aminoacyl-L-lysine(out) = L-alpha-aminoacyl-L-lysine(in)</text>
        <dbReference type="Rhea" id="RHEA:79383"/>
        <dbReference type="ChEBI" id="CHEBI:229966"/>
    </reaction>
</comment>
<dbReference type="InterPro" id="IPR036259">
    <property type="entry name" value="MFS_trans_sf"/>
</dbReference>
<keyword evidence="8" id="KW-0458">Lysosome</keyword>
<dbReference type="Gene3D" id="1.20.1250.20">
    <property type="entry name" value="MFS general substrate transporter like domains"/>
    <property type="match status" value="2"/>
</dbReference>
<dbReference type="PATRIC" id="fig|1359163.3.peg.565"/>
<gene>
    <name evidence="27" type="ORF">NLO413_0579</name>
</gene>
<evidence type="ECO:0000256" key="14">
    <source>
        <dbReference type="ARBA" id="ARBA00044893"/>
    </source>
</evidence>
<comment type="function">
    <text evidence="24">Lysosomal dipeptide uniporter that selectively exports lysine, arginine or histidine-containing dipeptides with a net positive charge from the lysosome lumen into the cytosol. Could play a role in a specific type of protein O-glycosylation indirectly regulating macrophages migration and tissue invasion. Also essential for liver homeostasis.</text>
</comment>
<reference evidence="27 28" key="1">
    <citation type="submission" date="2015-02" db="EMBL/GenBank/DDBJ databases">
        <title>Genome Sequencing of Rickettsiales.</title>
        <authorList>
            <person name="Daugherty S.C."/>
            <person name="Su Q."/>
            <person name="Abolude K."/>
            <person name="Beier-Sexton M."/>
            <person name="Carlyon J.A."/>
            <person name="Carter R."/>
            <person name="Day N.P."/>
            <person name="Dumler S.J."/>
            <person name="Dyachenko V."/>
            <person name="Godinez A."/>
            <person name="Kurtti T.J."/>
            <person name="Lichay M."/>
            <person name="Mullins K.E."/>
            <person name="Ott S."/>
            <person name="Pappas-Brown V."/>
            <person name="Paris D.H."/>
            <person name="Patel P."/>
            <person name="Richards A.L."/>
            <person name="Sadzewicz L."/>
            <person name="Sears K."/>
            <person name="Seidman D."/>
            <person name="Sengamalay N."/>
            <person name="Stenos J."/>
            <person name="Tallon L.J."/>
            <person name="Vincent G."/>
            <person name="Fraser C.M."/>
            <person name="Munderloh U."/>
            <person name="Dunning-Hotopp J.C."/>
        </authorList>
    </citation>
    <scope>NUCLEOTIDE SEQUENCE [LARGE SCALE GENOMIC DNA]</scope>
    <source>
        <strain evidence="27 28">RAC413</strain>
    </source>
</reference>
<dbReference type="SUPFAM" id="SSF103473">
    <property type="entry name" value="MFS general substrate transporter"/>
    <property type="match status" value="1"/>
</dbReference>
<evidence type="ECO:0000256" key="26">
    <source>
        <dbReference type="SAM" id="Phobius"/>
    </source>
</evidence>
<feature type="transmembrane region" description="Helical" evidence="26">
    <location>
        <begin position="271"/>
        <end position="290"/>
    </location>
</feature>
<evidence type="ECO:0000256" key="1">
    <source>
        <dbReference type="ARBA" id="ARBA00004155"/>
    </source>
</evidence>
<evidence type="ECO:0000256" key="19">
    <source>
        <dbReference type="ARBA" id="ARBA00044912"/>
    </source>
</evidence>
<accession>A0A0F3NNC8</accession>
<comment type="caution">
    <text evidence="27">The sequence shown here is derived from an EMBL/GenBank/DDBJ whole genome shotgun (WGS) entry which is preliminary data.</text>
</comment>
<evidence type="ECO:0000313" key="28">
    <source>
        <dbReference type="Proteomes" id="UP000033562"/>
    </source>
</evidence>
<feature type="transmembrane region" description="Helical" evidence="26">
    <location>
        <begin position="373"/>
        <end position="395"/>
    </location>
</feature>
<evidence type="ECO:0000256" key="2">
    <source>
        <dbReference type="ARBA" id="ARBA00004429"/>
    </source>
</evidence>
<evidence type="ECO:0000256" key="24">
    <source>
        <dbReference type="ARBA" id="ARBA00045709"/>
    </source>
</evidence>
<dbReference type="GO" id="GO:0005886">
    <property type="term" value="C:plasma membrane"/>
    <property type="evidence" value="ECO:0007669"/>
    <property type="project" value="UniProtKB-SubCell"/>
</dbReference>
<comment type="catalytic activity">
    <reaction evidence="19">
        <text>L-histidyl-L-alpha-amino acid(out) = L-histidyl-L-alpha-amino acid(in)</text>
        <dbReference type="Rhea" id="RHEA:79379"/>
        <dbReference type="ChEBI" id="CHEBI:229964"/>
    </reaction>
</comment>
<feature type="transmembrane region" description="Helical" evidence="26">
    <location>
        <begin position="98"/>
        <end position="117"/>
    </location>
</feature>
<evidence type="ECO:0000313" key="27">
    <source>
        <dbReference type="EMBL" id="KJV69202.1"/>
    </source>
</evidence>
<dbReference type="CDD" id="cd06174">
    <property type="entry name" value="MFS"/>
    <property type="match status" value="1"/>
</dbReference>
<feature type="transmembrane region" description="Helical" evidence="26">
    <location>
        <begin position="206"/>
        <end position="224"/>
    </location>
</feature>
<dbReference type="GO" id="GO:0022857">
    <property type="term" value="F:transmembrane transporter activity"/>
    <property type="evidence" value="ECO:0007669"/>
    <property type="project" value="InterPro"/>
</dbReference>
<proteinExistence type="inferred from homology"/>
<feature type="transmembrane region" description="Helical" evidence="26">
    <location>
        <begin position="7"/>
        <end position="26"/>
    </location>
</feature>
<comment type="subunit">
    <text evidence="25">Homodimer. Interacts with lysosomal protein GLMP (via lumenal domain); the interaction starts while both proteins are still in the endoplasmic reticulum and is required for stabilization of MFSD1 in lysosomes but has no direct effect on its targeting to lysosomes or transporter activity.</text>
</comment>
<feature type="transmembrane region" description="Helical" evidence="26">
    <location>
        <begin position="328"/>
        <end position="353"/>
    </location>
</feature>
<comment type="catalytic activity">
    <reaction evidence="21">
        <text>L-lysyl-glycine(out) = L-lysyl-glycine(in)</text>
        <dbReference type="Rhea" id="RHEA:79407"/>
        <dbReference type="ChEBI" id="CHEBI:191202"/>
    </reaction>
</comment>
<dbReference type="PANTHER" id="PTHR23512">
    <property type="entry name" value="MAJOR FACILITATOR SUPERFAMILY DOMAIN-CONTAINING PROTEIN 1"/>
    <property type="match status" value="1"/>
</dbReference>
<dbReference type="PANTHER" id="PTHR23512:SF3">
    <property type="entry name" value="MAJOR FACILITATOR SUPERFAMILY DOMAIN-CONTAINING PROTEIN 1"/>
    <property type="match status" value="1"/>
</dbReference>
<comment type="catalytic activity">
    <reaction evidence="9">
        <text>L-lysyl-L-alanine(out) = L-lysyl-L-alanine(in)</text>
        <dbReference type="Rhea" id="RHEA:79399"/>
        <dbReference type="ChEBI" id="CHEBI:229954"/>
    </reaction>
</comment>
<evidence type="ECO:0000256" key="4">
    <source>
        <dbReference type="ARBA" id="ARBA00022448"/>
    </source>
</evidence>
<evidence type="ECO:0000256" key="16">
    <source>
        <dbReference type="ARBA" id="ARBA00044899"/>
    </source>
</evidence>
<evidence type="ECO:0000256" key="18">
    <source>
        <dbReference type="ARBA" id="ARBA00044903"/>
    </source>
</evidence>
<evidence type="ECO:0000256" key="3">
    <source>
        <dbReference type="ARBA" id="ARBA00008335"/>
    </source>
</evidence>
<comment type="catalytic activity">
    <reaction evidence="11">
        <text>L-alpha-aminoacyl-L-arginine(out) = L-alpha-aminoacyl-L-arginine(in)</text>
        <dbReference type="Rhea" id="RHEA:79367"/>
        <dbReference type="ChEBI" id="CHEBI:229968"/>
    </reaction>
</comment>
<comment type="catalytic activity">
    <reaction evidence="18">
        <text>L-arginyl-glycine(out) = L-arginyl-glycine(in)</text>
        <dbReference type="Rhea" id="RHEA:79391"/>
        <dbReference type="ChEBI" id="CHEBI:229955"/>
    </reaction>
</comment>
<comment type="catalytic activity">
    <reaction evidence="15">
        <text>L-aspartyl-L-lysine(out) = L-aspartyl-L-lysine(in)</text>
        <dbReference type="Rhea" id="RHEA:79411"/>
        <dbReference type="ChEBI" id="CHEBI:229953"/>
    </reaction>
</comment>
<feature type="transmembrane region" description="Helical" evidence="26">
    <location>
        <begin position="38"/>
        <end position="63"/>
    </location>
</feature>
<sequence>MMLDRNFASWFLISIFYAYQYILRVLPNVVSSIVMDKFNVGILAFGQFSGLYYIGYTIAHIPVGILLDKYGPKRIIPIFVAFTFIGMIPLLFNSWKFVQIGRIMVGVGSAVGALGVFKISSMYFSNTFARMVGCSVIIGLLGAMYGGLPIFSLINNYGWINVLLVIIAVGIIFCIMLYFTVISSDVSELKNNVVNQFKLVICNKNVLLISLFGGFMVGPLEGFADGWATTFLLAVGMDSEPARLLPSAIFFGMCIGSFVLPYMLEKSFNAWNMIIFCAAIMCVSLLTMFAGCKGVLYIFVLFLAIGFCSAYQVLATCQAIACVDKKSVALTAAISNMVVMCFGYIFHTIISFIVNLYWDGKIVENVAVYDVSVLVKALMVIPIGLIIGMIGFIWIKHCNEKDKYV</sequence>
<comment type="catalytic activity">
    <reaction evidence="17">
        <text>L-lysyl-L-lysine(out) = L-lysyl-L-lysine(in)</text>
        <dbReference type="Rhea" id="RHEA:79403"/>
        <dbReference type="ChEBI" id="CHEBI:229956"/>
    </reaction>
</comment>
<feature type="transmembrane region" description="Helical" evidence="26">
    <location>
        <begin position="157"/>
        <end position="181"/>
    </location>
</feature>
<evidence type="ECO:0000256" key="21">
    <source>
        <dbReference type="ARBA" id="ARBA00044924"/>
    </source>
</evidence>
<evidence type="ECO:0000256" key="7">
    <source>
        <dbReference type="ARBA" id="ARBA00023136"/>
    </source>
</evidence>
<keyword evidence="4" id="KW-0813">Transport</keyword>
<keyword evidence="28" id="KW-1185">Reference proteome</keyword>
<feature type="transmembrane region" description="Helical" evidence="26">
    <location>
        <begin position="296"/>
        <end position="316"/>
    </location>
</feature>
<dbReference type="STRING" id="1359163.NLO413_0579"/>
<dbReference type="AlphaFoldDB" id="A0A0F3NNC8"/>
<feature type="transmembrane region" description="Helical" evidence="26">
    <location>
        <begin position="75"/>
        <end position="92"/>
    </location>
</feature>
<feature type="transmembrane region" description="Helical" evidence="26">
    <location>
        <begin position="244"/>
        <end position="264"/>
    </location>
</feature>
<dbReference type="InterPro" id="IPR052187">
    <property type="entry name" value="MFSD1"/>
</dbReference>
<evidence type="ECO:0000256" key="9">
    <source>
        <dbReference type="ARBA" id="ARBA00044876"/>
    </source>
</evidence>
<protein>
    <recommendedName>
        <fullName evidence="22">Lysosomal dipeptide transporter MFSD1</fullName>
    </recommendedName>
    <alternativeName>
        <fullName evidence="23">Major facilitator superfamily domain-containing protein 1</fullName>
    </alternativeName>
</protein>
<dbReference type="RefSeq" id="WP_084229806.1">
    <property type="nucleotide sequence ID" value="NZ_LANX01000001.1"/>
</dbReference>
<comment type="catalytic activity">
    <reaction evidence="13">
        <text>L-lysyl-L-alpha-amino acid(out) = L-lysyl-L-alpha-amino acid(in)</text>
        <dbReference type="Rhea" id="RHEA:79387"/>
        <dbReference type="ChEBI" id="CHEBI:229965"/>
    </reaction>
</comment>
<evidence type="ECO:0000256" key="22">
    <source>
        <dbReference type="ARBA" id="ARBA00044985"/>
    </source>
</evidence>
<evidence type="ECO:0000256" key="10">
    <source>
        <dbReference type="ARBA" id="ARBA00044878"/>
    </source>
</evidence>
<comment type="catalytic activity">
    <reaction evidence="12">
        <text>L-alpha-aminoacyl-L-histidine(out) = L-alpha-aminoacyl-L-histidine(in)</text>
        <dbReference type="Rhea" id="RHEA:79375"/>
        <dbReference type="ChEBI" id="CHEBI:229967"/>
    </reaction>
</comment>
<dbReference type="Pfam" id="PF07690">
    <property type="entry name" value="MFS_1"/>
    <property type="match status" value="1"/>
</dbReference>
<comment type="catalytic activity">
    <reaction evidence="10">
        <text>L-histidyl-glycine(out) = L-histidyl-glycine(in)</text>
        <dbReference type="Rhea" id="RHEA:79395"/>
        <dbReference type="ChEBI" id="CHEBI:229957"/>
    </reaction>
</comment>
<keyword evidence="6 26" id="KW-1133">Transmembrane helix</keyword>
<evidence type="ECO:0000256" key="6">
    <source>
        <dbReference type="ARBA" id="ARBA00022989"/>
    </source>
</evidence>
<dbReference type="EMBL" id="LANX01000001">
    <property type="protein sequence ID" value="KJV69202.1"/>
    <property type="molecule type" value="Genomic_DNA"/>
</dbReference>
<evidence type="ECO:0000256" key="8">
    <source>
        <dbReference type="ARBA" id="ARBA00023228"/>
    </source>
</evidence>
<name>A0A0F3NNC8_9RICK</name>
<feature type="transmembrane region" description="Helical" evidence="26">
    <location>
        <begin position="129"/>
        <end position="151"/>
    </location>
</feature>
<keyword evidence="5 26" id="KW-0812">Transmembrane</keyword>
<keyword evidence="7 26" id="KW-0472">Membrane</keyword>
<comment type="catalytic activity">
    <reaction evidence="16">
        <text>L-arginyl-L-alpha-amino acid(out) = L-arginyl-L-alpha-amino acid(in)</text>
        <dbReference type="Rhea" id="RHEA:79371"/>
        <dbReference type="ChEBI" id="CHEBI:84315"/>
    </reaction>
</comment>
<organism evidence="27 28">
    <name type="scientific">Candidatus Neoehrlichia procyonis str. RAC413</name>
    <dbReference type="NCBI Taxonomy" id="1359163"/>
    <lineage>
        <taxon>Bacteria</taxon>
        <taxon>Pseudomonadati</taxon>
        <taxon>Pseudomonadota</taxon>
        <taxon>Alphaproteobacteria</taxon>
        <taxon>Rickettsiales</taxon>
        <taxon>Anaplasmataceae</taxon>
        <taxon>Candidatus Neoehrlichia</taxon>
    </lineage>
</organism>
<comment type="subcellular location">
    <subcellularLocation>
        <location evidence="2">Cell inner membrane</location>
        <topology evidence="2">Multi-pass membrane protein</topology>
    </subcellularLocation>
    <subcellularLocation>
        <location evidence="1">Lysosome membrane</location>
        <topology evidence="1">Multi-pass membrane protein</topology>
    </subcellularLocation>
</comment>
<evidence type="ECO:0000256" key="23">
    <source>
        <dbReference type="ARBA" id="ARBA00045018"/>
    </source>
</evidence>
<dbReference type="InterPro" id="IPR011701">
    <property type="entry name" value="MFS"/>
</dbReference>
<evidence type="ECO:0000256" key="20">
    <source>
        <dbReference type="ARBA" id="ARBA00044919"/>
    </source>
</evidence>
<dbReference type="Proteomes" id="UP000033562">
    <property type="component" value="Unassembled WGS sequence"/>
</dbReference>